<evidence type="ECO:0000313" key="5">
    <source>
        <dbReference type="EMBL" id="KAA0152933.1"/>
    </source>
</evidence>
<evidence type="ECO:0000313" key="6">
    <source>
        <dbReference type="Proteomes" id="UP000323011"/>
    </source>
</evidence>
<comment type="caution">
    <text evidence="5">The sequence shown here is derived from an EMBL/GenBank/DDBJ whole genome shotgun (WGS) entry which is preliminary data.</text>
</comment>
<evidence type="ECO:0000256" key="1">
    <source>
        <dbReference type="ARBA" id="ARBA00022679"/>
    </source>
</evidence>
<evidence type="ECO:0000259" key="4">
    <source>
        <dbReference type="PROSITE" id="PS50127"/>
    </source>
</evidence>
<dbReference type="SUPFAM" id="SSF54495">
    <property type="entry name" value="UBC-like"/>
    <property type="match status" value="2"/>
</dbReference>
<dbReference type="PANTHER" id="PTHR46116:SF39">
    <property type="entry name" value="BACULOVIRAL IAP REPEAT-CONTAINING PROTEIN 6"/>
    <property type="match status" value="1"/>
</dbReference>
<feature type="compositionally biased region" description="Low complexity" evidence="3">
    <location>
        <begin position="177"/>
        <end position="189"/>
    </location>
</feature>
<dbReference type="InterPro" id="IPR000608">
    <property type="entry name" value="UBC"/>
</dbReference>
<dbReference type="OMA" id="LENWNPI"/>
<dbReference type="InterPro" id="IPR016135">
    <property type="entry name" value="UBQ-conjugating_enzyme/RWD"/>
</dbReference>
<organism evidence="5 6">
    <name type="scientific">Cafeteria roenbergensis</name>
    <name type="common">Marine flagellate</name>
    <dbReference type="NCBI Taxonomy" id="33653"/>
    <lineage>
        <taxon>Eukaryota</taxon>
        <taxon>Sar</taxon>
        <taxon>Stramenopiles</taxon>
        <taxon>Bigyra</taxon>
        <taxon>Opalozoa</taxon>
        <taxon>Bicosoecida</taxon>
        <taxon>Cafeteriaceae</taxon>
        <taxon>Cafeteria</taxon>
    </lineage>
</organism>
<feature type="compositionally biased region" description="Acidic residues" evidence="3">
    <location>
        <begin position="190"/>
        <end position="202"/>
    </location>
</feature>
<name>A0A5A8CIP7_CAFRO</name>
<dbReference type="GO" id="GO:0016740">
    <property type="term" value="F:transferase activity"/>
    <property type="evidence" value="ECO:0007669"/>
    <property type="project" value="UniProtKB-KW"/>
</dbReference>
<keyword evidence="2" id="KW-0833">Ubl conjugation pathway</keyword>
<proteinExistence type="predicted"/>
<feature type="compositionally biased region" description="Acidic residues" evidence="3">
    <location>
        <begin position="143"/>
        <end position="176"/>
    </location>
</feature>
<dbReference type="CDD" id="cd23802">
    <property type="entry name" value="UBCc_UBE2Q"/>
    <property type="match status" value="1"/>
</dbReference>
<feature type="region of interest" description="Disordered" evidence="3">
    <location>
        <begin position="123"/>
        <end position="207"/>
    </location>
</feature>
<dbReference type="EMBL" id="VLTN01000018">
    <property type="protein sequence ID" value="KAA0152933.1"/>
    <property type="molecule type" value="Genomic_DNA"/>
</dbReference>
<dbReference type="AlphaFoldDB" id="A0A5A8CIP7"/>
<dbReference type="Pfam" id="PF00179">
    <property type="entry name" value="UQ_con"/>
    <property type="match status" value="1"/>
</dbReference>
<feature type="domain" description="UBC core" evidence="4">
    <location>
        <begin position="866"/>
        <end position="1033"/>
    </location>
</feature>
<reference evidence="5 6" key="1">
    <citation type="submission" date="2019-07" db="EMBL/GenBank/DDBJ databases">
        <title>Genomes of Cafeteria roenbergensis.</title>
        <authorList>
            <person name="Fischer M.G."/>
            <person name="Hackl T."/>
            <person name="Roman M."/>
        </authorList>
    </citation>
    <scope>NUCLEOTIDE SEQUENCE [LARGE SCALE GENOMIC DNA]</scope>
    <source>
        <strain evidence="5 6">BVI</strain>
    </source>
</reference>
<accession>A0A5A8CIP7</accession>
<evidence type="ECO:0000256" key="2">
    <source>
        <dbReference type="ARBA" id="ARBA00022786"/>
    </source>
</evidence>
<dbReference type="Proteomes" id="UP000323011">
    <property type="component" value="Unassembled WGS sequence"/>
</dbReference>
<keyword evidence="1" id="KW-0808">Transferase</keyword>
<gene>
    <name evidence="5" type="ORF">FNF29_03457</name>
</gene>
<dbReference type="SMART" id="SM00212">
    <property type="entry name" value="UBCc"/>
    <property type="match status" value="1"/>
</dbReference>
<dbReference type="Gene3D" id="3.10.110.10">
    <property type="entry name" value="Ubiquitin Conjugating Enzyme"/>
    <property type="match status" value="2"/>
</dbReference>
<protein>
    <recommendedName>
        <fullName evidence="4">UBC core domain-containing protein</fullName>
    </recommendedName>
</protein>
<dbReference type="PANTHER" id="PTHR46116">
    <property type="entry name" value="(E3-INDEPENDENT) E2 UBIQUITIN-CONJUGATING ENZYME"/>
    <property type="match status" value="1"/>
</dbReference>
<feature type="region of interest" description="Disordered" evidence="3">
    <location>
        <begin position="470"/>
        <end position="508"/>
    </location>
</feature>
<sequence>MASGGLAAAQAEAAAWLASASAREPALSGELGEAGDGTFSVVISRAGAAPVALLLHVPADYSQSPASGRVALSSSSDEGWVQAVCGQVASATCGQSVGQVLDAIERGCASAAGAAQSCKGEAAEAVDSMEDDTTGGDGGEAAGVDDDAEDADDDFVVGGDGDDADDDADDDDDDASDFSYGDDIYGGSDVEVDGDGDEDDADAAGAGAAMSASATVASGASGSGEHADWVAEHALFRRLREAEEASRASGASALPPSSRHVSSIFSSREAGQVLIQELKALREVAFSHGLVAEPVGDDVYQWVVKLRKFPPKSAVAKGLRRLVEDDRFGYDYVELQFSFAKGLHPFYPPSVQVVRPRLAGAAMWRVMNLAPLQLENWKPVRPNGMLDVVLAVRDSLAEWAQVDMDHPANSLDNTSGAFSELERLLATLLSVSQTRPRASTGVSAEEEASNRAAEAGRAAAAAAVAAAATPAAATDKPPVTPQAPARPSASGGAKYWAKGTGYSSQSDSGWDTKAFVAARAERDRQLMCCLRGLLAYLDPVTPGQDRTSTAAELGAKAVADKMGSDIEGAAKAAAIVAAESLDPFKVTPPPSTRWPGFGSDPERFAFRATADALAQLIRKRAARLPPSASPPSEALAANVEEQTAAAEAIKDVPAVRQQVLLEAGHVLAGSCFLPFLADALGNSTLMQLHHQQALVRVLLELLRRVAAFPALVGVLALPAKSEAGGDSLADILGRLAVQARVAGAENKGEYDQLFDIVETSRQLNEAIEAAKGEVDAMAAAEREAATAAGLGAADDAAAAAEAPKPVAGAAAAAGASAGETGEPGDASEEAYCDAMQGLRYGYLSSPSIPGYHYAAPAAAVRKSSRKRMRRVGLEHSALMESLPLSRSSTVFVRYPEARADTLRVLIIGPEDTPYSGGAFIFDVFFPNDYPEGPPKVNLQTTGGGTVRFNPNLYNCGKVCLSLLGTWSGSAGEAWDPSVSTLNQVLISIQALILVPDPYWNEPGFQKRMHTAEGKAAAFQYADQRRLHTIRLAMLEQLRCPPLGFEEVIKLHFALRGKALLKQCEDWAADSAKHGSTYASGIAAAAKEFKELLARKVKLRSR</sequence>
<dbReference type="PROSITE" id="PS50127">
    <property type="entry name" value="UBC_2"/>
    <property type="match status" value="1"/>
</dbReference>
<evidence type="ECO:0000256" key="3">
    <source>
        <dbReference type="SAM" id="MobiDB-lite"/>
    </source>
</evidence>
<dbReference type="CDD" id="cd23810">
    <property type="entry name" value="UBCc_BIRC6"/>
    <property type="match status" value="1"/>
</dbReference>
<keyword evidence="6" id="KW-1185">Reference proteome</keyword>